<dbReference type="SMART" id="SM00387">
    <property type="entry name" value="HATPase_c"/>
    <property type="match status" value="1"/>
</dbReference>
<comment type="subcellular location">
    <subcellularLocation>
        <location evidence="2">Membrane</location>
    </subcellularLocation>
</comment>
<dbReference type="EMBL" id="CP059851">
    <property type="protein sequence ID" value="QMW24622.1"/>
    <property type="molecule type" value="Genomic_DNA"/>
</dbReference>
<dbReference type="PROSITE" id="PS50885">
    <property type="entry name" value="HAMP"/>
    <property type="match status" value="1"/>
</dbReference>
<evidence type="ECO:0000256" key="8">
    <source>
        <dbReference type="ARBA" id="ARBA00022989"/>
    </source>
</evidence>
<keyword evidence="8 11" id="KW-1133">Transmembrane helix</keyword>
<dbReference type="KEGG" id="sand:H3309_10260"/>
<feature type="domain" description="HAMP" evidence="13">
    <location>
        <begin position="182"/>
        <end position="229"/>
    </location>
</feature>
<dbReference type="AlphaFoldDB" id="A0A7G5IMN0"/>
<dbReference type="Pfam" id="PF02518">
    <property type="entry name" value="HATPase_c"/>
    <property type="match status" value="1"/>
</dbReference>
<evidence type="ECO:0000259" key="13">
    <source>
        <dbReference type="PROSITE" id="PS50885"/>
    </source>
</evidence>
<feature type="domain" description="Histidine kinase" evidence="12">
    <location>
        <begin position="237"/>
        <end position="436"/>
    </location>
</feature>
<dbReference type="PANTHER" id="PTHR45436">
    <property type="entry name" value="SENSOR HISTIDINE KINASE YKOH"/>
    <property type="match status" value="1"/>
</dbReference>
<evidence type="ECO:0000256" key="11">
    <source>
        <dbReference type="SAM" id="Phobius"/>
    </source>
</evidence>
<dbReference type="InterPro" id="IPR050428">
    <property type="entry name" value="TCS_sensor_his_kinase"/>
</dbReference>
<organism evidence="14 15">
    <name type="scientific">Sandaracinobacteroides saxicola</name>
    <dbReference type="NCBI Taxonomy" id="2759707"/>
    <lineage>
        <taxon>Bacteria</taxon>
        <taxon>Pseudomonadati</taxon>
        <taxon>Pseudomonadota</taxon>
        <taxon>Alphaproteobacteria</taxon>
        <taxon>Sphingomonadales</taxon>
        <taxon>Sphingosinicellaceae</taxon>
        <taxon>Sandaracinobacteroides</taxon>
    </lineage>
</organism>
<dbReference type="InterPro" id="IPR004358">
    <property type="entry name" value="Sig_transdc_His_kin-like_C"/>
</dbReference>
<reference evidence="14 15" key="1">
    <citation type="submission" date="2020-07" db="EMBL/GenBank/DDBJ databases">
        <title>Complete genome sequence for Sandaracinobacter sp. M6.</title>
        <authorList>
            <person name="Tang Y."/>
            <person name="Liu Q."/>
            <person name="Guo Z."/>
            <person name="Lei P."/>
            <person name="Huang B."/>
        </authorList>
    </citation>
    <scope>NUCLEOTIDE SEQUENCE [LARGE SCALE GENOMIC DNA]</scope>
    <source>
        <strain evidence="14 15">M6</strain>
    </source>
</reference>
<keyword evidence="6 11" id="KW-0812">Transmembrane</keyword>
<protein>
    <recommendedName>
        <fullName evidence="3">histidine kinase</fullName>
        <ecNumber evidence="3">2.7.13.3</ecNumber>
    </recommendedName>
</protein>
<evidence type="ECO:0000313" key="14">
    <source>
        <dbReference type="EMBL" id="QMW24622.1"/>
    </source>
</evidence>
<evidence type="ECO:0000256" key="4">
    <source>
        <dbReference type="ARBA" id="ARBA00022553"/>
    </source>
</evidence>
<dbReference type="InterPro" id="IPR036890">
    <property type="entry name" value="HATPase_C_sf"/>
</dbReference>
<feature type="transmembrane region" description="Helical" evidence="11">
    <location>
        <begin position="156"/>
        <end position="181"/>
    </location>
</feature>
<keyword evidence="4" id="KW-0597">Phosphoprotein</keyword>
<dbReference type="PANTHER" id="PTHR45436:SF5">
    <property type="entry name" value="SENSOR HISTIDINE KINASE TRCS"/>
    <property type="match status" value="1"/>
</dbReference>
<dbReference type="PRINTS" id="PR00344">
    <property type="entry name" value="BCTRLSENSOR"/>
</dbReference>
<evidence type="ECO:0000256" key="10">
    <source>
        <dbReference type="ARBA" id="ARBA00023136"/>
    </source>
</evidence>
<evidence type="ECO:0000256" key="6">
    <source>
        <dbReference type="ARBA" id="ARBA00022692"/>
    </source>
</evidence>
<dbReference type="InterPro" id="IPR003660">
    <property type="entry name" value="HAMP_dom"/>
</dbReference>
<dbReference type="GO" id="GO:0004673">
    <property type="term" value="F:protein histidine kinase activity"/>
    <property type="evidence" value="ECO:0007669"/>
    <property type="project" value="UniProtKB-EC"/>
</dbReference>
<accession>A0A7G5IMN0</accession>
<keyword evidence="7 14" id="KW-0418">Kinase</keyword>
<dbReference type="InterPro" id="IPR005467">
    <property type="entry name" value="His_kinase_dom"/>
</dbReference>
<evidence type="ECO:0000313" key="15">
    <source>
        <dbReference type="Proteomes" id="UP000515292"/>
    </source>
</evidence>
<evidence type="ECO:0000259" key="12">
    <source>
        <dbReference type="PROSITE" id="PS50109"/>
    </source>
</evidence>
<proteinExistence type="predicted"/>
<dbReference type="Gene3D" id="3.30.565.10">
    <property type="entry name" value="Histidine kinase-like ATPase, C-terminal domain"/>
    <property type="match status" value="1"/>
</dbReference>
<evidence type="ECO:0000256" key="5">
    <source>
        <dbReference type="ARBA" id="ARBA00022679"/>
    </source>
</evidence>
<comment type="catalytic activity">
    <reaction evidence="1">
        <text>ATP + protein L-histidine = ADP + protein N-phospho-L-histidine.</text>
        <dbReference type="EC" id="2.7.13.3"/>
    </reaction>
</comment>
<name>A0A7G5IMN0_9SPHN</name>
<keyword evidence="15" id="KW-1185">Reference proteome</keyword>
<dbReference type="SUPFAM" id="SSF55874">
    <property type="entry name" value="ATPase domain of HSP90 chaperone/DNA topoisomerase II/histidine kinase"/>
    <property type="match status" value="1"/>
</dbReference>
<evidence type="ECO:0000256" key="1">
    <source>
        <dbReference type="ARBA" id="ARBA00000085"/>
    </source>
</evidence>
<evidence type="ECO:0000256" key="3">
    <source>
        <dbReference type="ARBA" id="ARBA00012438"/>
    </source>
</evidence>
<dbReference type="PROSITE" id="PS50109">
    <property type="entry name" value="HIS_KIN"/>
    <property type="match status" value="1"/>
</dbReference>
<dbReference type="Gene3D" id="1.10.287.130">
    <property type="match status" value="1"/>
</dbReference>
<evidence type="ECO:0000256" key="7">
    <source>
        <dbReference type="ARBA" id="ARBA00022777"/>
    </source>
</evidence>
<evidence type="ECO:0000256" key="2">
    <source>
        <dbReference type="ARBA" id="ARBA00004370"/>
    </source>
</evidence>
<keyword evidence="5" id="KW-0808">Transferase</keyword>
<dbReference type="InterPro" id="IPR003594">
    <property type="entry name" value="HATPase_dom"/>
</dbReference>
<keyword evidence="9" id="KW-0902">Two-component regulatory system</keyword>
<dbReference type="Proteomes" id="UP000515292">
    <property type="component" value="Chromosome"/>
</dbReference>
<sequence>MVWLAFGWIVALLLLGGFALDRVLVGTLTRNFDAQLSYALTAMIASADLDASGEVRFTRPLGDQRFSEPYSGLYWQVNAAGQEPFRSRSLWDRALAVNLDANCVTICSYRTEGRAGESLRVVERDARLPGTVQTLRFQVAQATDALDAQVRRVRSILWWSLGAVGAGLFLLAALQAVVGLLPLRRMSATMADIRAGRARRAPTEDVPPEIAPLVGELNDLLDHNEKAAEAARMHAGNLAHALKTPMSVLMNEASAGGSVPADAITRELTTMRRHIDHHLARARAAGRRSAASARAEVWPALEGVRRAVEQIHEGVAIDLAGDRQAVFRGERQDLEEMAGNLIDNAANYGGGRVFVTVSQADGVVEILVEDDGQGIPEAERTRLFERGARLDTGRPGTGLGLAIVRDVAEIYGGSVTLGESEDLGGLAASLKLPGAVG</sequence>
<dbReference type="EC" id="2.7.13.3" evidence="3"/>
<evidence type="ECO:0000256" key="9">
    <source>
        <dbReference type="ARBA" id="ARBA00023012"/>
    </source>
</evidence>
<keyword evidence="10 11" id="KW-0472">Membrane</keyword>
<dbReference type="GO" id="GO:0000160">
    <property type="term" value="P:phosphorelay signal transduction system"/>
    <property type="evidence" value="ECO:0007669"/>
    <property type="project" value="UniProtKB-KW"/>
</dbReference>
<dbReference type="GO" id="GO:0005886">
    <property type="term" value="C:plasma membrane"/>
    <property type="evidence" value="ECO:0007669"/>
    <property type="project" value="TreeGrafter"/>
</dbReference>
<gene>
    <name evidence="14" type="ORF">H3309_10260</name>
</gene>